<evidence type="ECO:0000313" key="2">
    <source>
        <dbReference type="Proteomes" id="UP000635071"/>
    </source>
</evidence>
<reference evidence="1" key="1">
    <citation type="journal article" date="2014" name="Int. J. Syst. Evol. Microbiol.">
        <title>Complete genome sequence of Corynebacterium casei LMG S-19264T (=DSM 44701T), isolated from a smear-ripened cheese.</title>
        <authorList>
            <consortium name="US DOE Joint Genome Institute (JGI-PGF)"/>
            <person name="Walter F."/>
            <person name="Albersmeier A."/>
            <person name="Kalinowski J."/>
            <person name="Ruckert C."/>
        </authorList>
    </citation>
    <scope>NUCLEOTIDE SEQUENCE</scope>
    <source>
        <strain evidence="1">CGMCC 1.15519</strain>
    </source>
</reference>
<reference evidence="1" key="2">
    <citation type="submission" date="2020-09" db="EMBL/GenBank/DDBJ databases">
        <authorList>
            <person name="Sun Q."/>
            <person name="Zhou Y."/>
        </authorList>
    </citation>
    <scope>NUCLEOTIDE SEQUENCE</scope>
    <source>
        <strain evidence="1">CGMCC 1.15519</strain>
    </source>
</reference>
<dbReference type="Gene3D" id="1.10.287.130">
    <property type="match status" value="1"/>
</dbReference>
<sequence>MTDTLLAGFIVKWMTHDFASPIATAMTASELLSDTPDAEINGLVQESTVRLAGRLRLVRAALAPGASPIGDAALEKLVRGGLDGTAITWSRSGTDSDGLRAKVIAGSALLLADLRRGQPLTVTDTHAQWETPVALPDAVAAALAGKPATDSRSAVAALLAATAANAGLVLTATADGIAWG</sequence>
<name>A0A917E5F1_9SPHN</name>
<comment type="caution">
    <text evidence="1">The sequence shown here is derived from an EMBL/GenBank/DDBJ whole genome shotgun (WGS) entry which is preliminary data.</text>
</comment>
<gene>
    <name evidence="1" type="ORF">GCM10011529_10550</name>
</gene>
<evidence type="ECO:0000313" key="1">
    <source>
        <dbReference type="EMBL" id="GGE06070.1"/>
    </source>
</evidence>
<dbReference type="RefSeq" id="WP_188761893.1">
    <property type="nucleotide sequence ID" value="NZ_BMJM01000003.1"/>
</dbReference>
<keyword evidence="2" id="KW-1185">Reference proteome</keyword>
<dbReference type="Proteomes" id="UP000635071">
    <property type="component" value="Unassembled WGS sequence"/>
</dbReference>
<dbReference type="AlphaFoldDB" id="A0A917E5F1"/>
<evidence type="ECO:0008006" key="3">
    <source>
        <dbReference type="Google" id="ProtNLM"/>
    </source>
</evidence>
<dbReference type="EMBL" id="BMJM01000003">
    <property type="protein sequence ID" value="GGE06070.1"/>
    <property type="molecule type" value="Genomic_DNA"/>
</dbReference>
<accession>A0A917E5F1</accession>
<organism evidence="1 2">
    <name type="scientific">Sandarakinorhabdus glacialis</name>
    <dbReference type="NCBI Taxonomy" id="1614636"/>
    <lineage>
        <taxon>Bacteria</taxon>
        <taxon>Pseudomonadati</taxon>
        <taxon>Pseudomonadota</taxon>
        <taxon>Alphaproteobacteria</taxon>
        <taxon>Sphingomonadales</taxon>
        <taxon>Sphingosinicellaceae</taxon>
        <taxon>Sandarakinorhabdus</taxon>
    </lineage>
</organism>
<proteinExistence type="predicted"/>
<protein>
    <recommendedName>
        <fullName evidence="3">Histidine phosphotransferase ChpT C-terminal domain-containing protein</fullName>
    </recommendedName>
</protein>